<protein>
    <recommendedName>
        <fullName evidence="1">DUF4283 domain-containing protein</fullName>
    </recommendedName>
</protein>
<dbReference type="PANTHER" id="PTHR31286">
    <property type="entry name" value="GLYCINE-RICH CELL WALL STRUCTURAL PROTEIN 1.8-LIKE"/>
    <property type="match status" value="1"/>
</dbReference>
<evidence type="ECO:0000313" key="3">
    <source>
        <dbReference type="Proteomes" id="UP000607653"/>
    </source>
</evidence>
<dbReference type="InterPro" id="IPR040256">
    <property type="entry name" value="At4g02000-like"/>
</dbReference>
<evidence type="ECO:0000259" key="1">
    <source>
        <dbReference type="Pfam" id="PF14111"/>
    </source>
</evidence>
<dbReference type="EMBL" id="DUZY01000005">
    <property type="protein sequence ID" value="DAD40314.1"/>
    <property type="molecule type" value="Genomic_DNA"/>
</dbReference>
<sequence>MDDTLQNKDYQRTLIFTVLTDWPVKVAGLHEMLSKFWKLDASKILDFRNDLFRVDFPSCFERDRIFDRGPWLFEGDLILLHKGEPNLRPEDYFLNRADFWVHMVGLPLAYLTSNAVKKLTSELGSPFEPDPKDVSKWS</sequence>
<dbReference type="InterPro" id="IPR025558">
    <property type="entry name" value="DUF4283"/>
</dbReference>
<dbReference type="AlphaFoldDB" id="A0A822Z1M4"/>
<organism evidence="2 3">
    <name type="scientific">Nelumbo nucifera</name>
    <name type="common">Sacred lotus</name>
    <dbReference type="NCBI Taxonomy" id="4432"/>
    <lineage>
        <taxon>Eukaryota</taxon>
        <taxon>Viridiplantae</taxon>
        <taxon>Streptophyta</taxon>
        <taxon>Embryophyta</taxon>
        <taxon>Tracheophyta</taxon>
        <taxon>Spermatophyta</taxon>
        <taxon>Magnoliopsida</taxon>
        <taxon>Proteales</taxon>
        <taxon>Nelumbonaceae</taxon>
        <taxon>Nelumbo</taxon>
    </lineage>
</organism>
<comment type="caution">
    <text evidence="2">The sequence shown here is derived from an EMBL/GenBank/DDBJ whole genome shotgun (WGS) entry which is preliminary data.</text>
</comment>
<proteinExistence type="predicted"/>
<keyword evidence="3" id="KW-1185">Reference proteome</keyword>
<reference evidence="2 3" key="1">
    <citation type="journal article" date="2020" name="Mol. Biol. Evol.">
        <title>Distinct Expression and Methylation Patterns for Genes with Different Fates following a Single Whole-Genome Duplication in Flowering Plants.</title>
        <authorList>
            <person name="Shi T."/>
            <person name="Rahmani R.S."/>
            <person name="Gugger P.F."/>
            <person name="Wang M."/>
            <person name="Li H."/>
            <person name="Zhang Y."/>
            <person name="Li Z."/>
            <person name="Wang Q."/>
            <person name="Van de Peer Y."/>
            <person name="Marchal K."/>
            <person name="Chen J."/>
        </authorList>
    </citation>
    <scope>NUCLEOTIDE SEQUENCE [LARGE SCALE GENOMIC DNA]</scope>
    <source>
        <tissue evidence="2">Leaf</tissue>
    </source>
</reference>
<dbReference type="Proteomes" id="UP000607653">
    <property type="component" value="Unassembled WGS sequence"/>
</dbReference>
<dbReference type="PANTHER" id="PTHR31286:SF167">
    <property type="entry name" value="OS09G0268800 PROTEIN"/>
    <property type="match status" value="1"/>
</dbReference>
<name>A0A822Z1M4_NELNU</name>
<evidence type="ECO:0000313" key="2">
    <source>
        <dbReference type="EMBL" id="DAD40314.1"/>
    </source>
</evidence>
<dbReference type="Pfam" id="PF14111">
    <property type="entry name" value="DUF4283"/>
    <property type="match status" value="1"/>
</dbReference>
<gene>
    <name evidence="2" type="ORF">HUJ06_014637</name>
</gene>
<feature type="domain" description="DUF4283" evidence="1">
    <location>
        <begin position="7"/>
        <end position="90"/>
    </location>
</feature>
<accession>A0A822Z1M4</accession>